<dbReference type="AlphaFoldDB" id="A0A383EKJ8"/>
<dbReference type="EMBL" id="UINC01226215">
    <property type="protein sequence ID" value="SVE56608.1"/>
    <property type="molecule type" value="Genomic_DNA"/>
</dbReference>
<evidence type="ECO:0000313" key="1">
    <source>
        <dbReference type="EMBL" id="SVE56608.1"/>
    </source>
</evidence>
<sequence>ELDRVYEGSTAANKDVTRMKLPRHIKITKDDGTGHTLQSLGIFGITDAERSAGVDNLSAVGYVLTGTCHRTVPSVTVAAPPTNTITQAKISVADNTFTVANHGFRTGTKLNYLNGSGSSAGGLSEQAYYVIAKETSDSGSTMGDLTSNTFALASSLANAQAGTAIDITNDGGADDQTLIGDTATATATLVVGKVSKIAIASVGSAYTSAPTVTLAAPATETIDATDTGVV</sequence>
<proteinExistence type="predicted"/>
<feature type="non-terminal residue" evidence="1">
    <location>
        <position position="1"/>
    </location>
</feature>
<organism evidence="1">
    <name type="scientific">marine metagenome</name>
    <dbReference type="NCBI Taxonomy" id="408172"/>
    <lineage>
        <taxon>unclassified sequences</taxon>
        <taxon>metagenomes</taxon>
        <taxon>ecological metagenomes</taxon>
    </lineage>
</organism>
<name>A0A383EKJ8_9ZZZZ</name>
<protein>
    <submittedName>
        <fullName evidence="1">Uncharacterized protein</fullName>
    </submittedName>
</protein>
<accession>A0A383EKJ8</accession>
<gene>
    <name evidence="1" type="ORF">METZ01_LOCUS509462</name>
</gene>
<reference evidence="1" key="1">
    <citation type="submission" date="2018-05" db="EMBL/GenBank/DDBJ databases">
        <authorList>
            <person name="Lanie J.A."/>
            <person name="Ng W.-L."/>
            <person name="Kazmierczak K.M."/>
            <person name="Andrzejewski T.M."/>
            <person name="Davidsen T.M."/>
            <person name="Wayne K.J."/>
            <person name="Tettelin H."/>
            <person name="Glass J.I."/>
            <person name="Rusch D."/>
            <person name="Podicherti R."/>
            <person name="Tsui H.-C.T."/>
            <person name="Winkler M.E."/>
        </authorList>
    </citation>
    <scope>NUCLEOTIDE SEQUENCE</scope>
</reference>
<feature type="non-terminal residue" evidence="1">
    <location>
        <position position="230"/>
    </location>
</feature>